<dbReference type="Gene3D" id="6.20.210.20">
    <property type="entry name" value="THAP domain"/>
    <property type="match status" value="1"/>
</dbReference>
<evidence type="ECO:0000259" key="7">
    <source>
        <dbReference type="PROSITE" id="PS50950"/>
    </source>
</evidence>
<accession>A0ABM3G655</accession>
<dbReference type="Pfam" id="PF21787">
    <property type="entry name" value="TNP-like_RNaseH_N"/>
    <property type="match status" value="1"/>
</dbReference>
<keyword evidence="6" id="KW-0175">Coiled coil</keyword>
<evidence type="ECO:0000256" key="4">
    <source>
        <dbReference type="ARBA" id="ARBA00023125"/>
    </source>
</evidence>
<reference evidence="9 10" key="1">
    <citation type="submission" date="2025-05" db="UniProtKB">
        <authorList>
            <consortium name="RefSeq"/>
        </authorList>
    </citation>
    <scope>IDENTIFICATION</scope>
    <source>
        <tissue evidence="9 10">Thorax and Abdomen</tissue>
    </source>
</reference>
<evidence type="ECO:0000256" key="6">
    <source>
        <dbReference type="SAM" id="Coils"/>
    </source>
</evidence>
<evidence type="ECO:0000256" key="5">
    <source>
        <dbReference type="PROSITE-ProRule" id="PRU00309"/>
    </source>
</evidence>
<keyword evidence="4 5" id="KW-0238">DNA-binding</keyword>
<dbReference type="Pfam" id="PF05485">
    <property type="entry name" value="THAP"/>
    <property type="match status" value="1"/>
</dbReference>
<dbReference type="SUPFAM" id="SSF57716">
    <property type="entry name" value="Glucocorticoid receptor-like (DNA-binding domain)"/>
    <property type="match status" value="1"/>
</dbReference>
<feature type="coiled-coil region" evidence="6">
    <location>
        <begin position="395"/>
        <end position="436"/>
    </location>
</feature>
<dbReference type="RefSeq" id="XP_046595748.1">
    <property type="nucleotide sequence ID" value="XM_046739792.1"/>
</dbReference>
<evidence type="ECO:0000313" key="9">
    <source>
        <dbReference type="RefSeq" id="XP_046595748.1"/>
    </source>
</evidence>
<dbReference type="RefSeq" id="XP_046595749.1">
    <property type="nucleotide sequence ID" value="XM_046739793.1"/>
</dbReference>
<dbReference type="GeneID" id="107223825"/>
<dbReference type="Pfam" id="PF21788">
    <property type="entry name" value="TNP-like_GBD"/>
    <property type="match status" value="1"/>
</dbReference>
<dbReference type="InterPro" id="IPR006612">
    <property type="entry name" value="THAP_Znf"/>
</dbReference>
<keyword evidence="1" id="KW-0479">Metal-binding</keyword>
<dbReference type="InterPro" id="IPR048366">
    <property type="entry name" value="TNP-like_GBD"/>
</dbReference>
<dbReference type="InterPro" id="IPR038441">
    <property type="entry name" value="THAP_Znf_sf"/>
</dbReference>
<keyword evidence="3" id="KW-0862">Zinc</keyword>
<keyword evidence="2 5" id="KW-0863">Zinc-finger</keyword>
<evidence type="ECO:0000256" key="1">
    <source>
        <dbReference type="ARBA" id="ARBA00022723"/>
    </source>
</evidence>
<organism evidence="8 10">
    <name type="scientific">Neodiprion lecontei</name>
    <name type="common">Redheaded pine sawfly</name>
    <dbReference type="NCBI Taxonomy" id="441921"/>
    <lineage>
        <taxon>Eukaryota</taxon>
        <taxon>Metazoa</taxon>
        <taxon>Ecdysozoa</taxon>
        <taxon>Arthropoda</taxon>
        <taxon>Hexapoda</taxon>
        <taxon>Insecta</taxon>
        <taxon>Pterygota</taxon>
        <taxon>Neoptera</taxon>
        <taxon>Endopterygota</taxon>
        <taxon>Hymenoptera</taxon>
        <taxon>Tenthredinoidea</taxon>
        <taxon>Diprionidae</taxon>
        <taxon>Diprioninae</taxon>
        <taxon>Neodiprion</taxon>
    </lineage>
</organism>
<evidence type="ECO:0000256" key="3">
    <source>
        <dbReference type="ARBA" id="ARBA00022833"/>
    </source>
</evidence>
<gene>
    <name evidence="9 10" type="primary">LOC107223825</name>
</gene>
<keyword evidence="8" id="KW-1185">Reference proteome</keyword>
<feature type="domain" description="THAP-type" evidence="7">
    <location>
        <begin position="1"/>
        <end position="95"/>
    </location>
</feature>
<dbReference type="InterPro" id="IPR048365">
    <property type="entry name" value="TNP-like_RNaseH_N"/>
</dbReference>
<dbReference type="PROSITE" id="PS50950">
    <property type="entry name" value="ZF_THAP"/>
    <property type="match status" value="1"/>
</dbReference>
<proteinExistence type="predicted"/>
<name>A0ABM3G655_NEOLC</name>
<evidence type="ECO:0000313" key="10">
    <source>
        <dbReference type="RefSeq" id="XP_046595749.1"/>
    </source>
</evidence>
<evidence type="ECO:0000313" key="8">
    <source>
        <dbReference type="Proteomes" id="UP000829291"/>
    </source>
</evidence>
<protein>
    <submittedName>
        <fullName evidence="9 10">Uncharacterized protein LOC107223825 isoform X1</fullName>
    </submittedName>
</protein>
<dbReference type="Proteomes" id="UP000829291">
    <property type="component" value="Chromosome 5"/>
</dbReference>
<evidence type="ECO:0000256" key="2">
    <source>
        <dbReference type="ARBA" id="ARBA00022771"/>
    </source>
</evidence>
<dbReference type="SMART" id="SM00980">
    <property type="entry name" value="THAP"/>
    <property type="match status" value="1"/>
</dbReference>
<sequence>MPRSCVVSKCKTGYKSLKVKRSVFKAPSNVELFDKWKAVLPEGVRLTATKFVCERHFKEEDIVRRYVRFDQNGRKIADVPFKCPRLADQAVPSIFTPDDETAQSFSSVTNYSESSDSIVEKNDSQTFKAMEASNVTHEEVKFAEEKPLPQFSQTEIENVRTSPASKSQTGNYLTVLLKNEMSICTAEDSELVAVNQAKISEEPKTSVHLFDALTSKINQGEDISKANENDFSIPTSWTVINQLSPNKQCVTITHTRYMKKNGVHHPIFDKYVTIDIDNRIRYFISGRVVEAQEAGLQETLLNKIELTNILNKFGNINLCGGLGNVDTQYLELNNEFRDYFGDLHSDNCSLISKMKRCRSCIKLRKIAFQRKSRYNNDQPIRRMRKAMNPIDQRLLLASQKKLKRQKRKLKRIMAERESLKNSLAEKTQELTKINNEPFDEKCSKLNIPAAQRITLNEIIAAASTTKSNGRRYSNEWIMQCLLLNIKSPSLYEYLRVNNILPLPCSTTIRRYFSLANKKCNFDQNFTEVLRRKFDKLKQKGLKLDGLILLNDLETKNPMDISAESLAYVSVSDFRNDVLKSQSVNDQPTHGLVLMLQSLTDRQTHLVTVFKDENPIRGEQISKLIIEAIACLENCGATIHGVIADDKTMNKKIWSSLGVEGSINGIKTWFTHPVDESRKVFAFSNALHLIRCIRDQLYDNKRLRINSRSNYIEWKYIQALFILDSDEARARVCPEITQNHVKLDSTLRMCDCLATQVFSNSVANGLKFYLDRNCDSLIGCEETIAFCKRMNDMFDALKCNAANQGLTPDSANLKVLDDCLKWLNTWEFAQFNGEITADEFLNTETAHGLRVSLTSTIELCKYLTGRLEFKCQFAGEAS</sequence>